<evidence type="ECO:0000256" key="1">
    <source>
        <dbReference type="ARBA" id="ARBA00004651"/>
    </source>
</evidence>
<keyword evidence="6 9" id="KW-1133">Transmembrane helix</keyword>
<feature type="transmembrane region" description="Helical" evidence="9">
    <location>
        <begin position="162"/>
        <end position="182"/>
    </location>
</feature>
<evidence type="ECO:0000256" key="7">
    <source>
        <dbReference type="ARBA" id="ARBA00023136"/>
    </source>
</evidence>
<dbReference type="GO" id="GO:0043190">
    <property type="term" value="C:ATP-binding cassette (ABC) transporter complex"/>
    <property type="evidence" value="ECO:0007669"/>
    <property type="project" value="InterPro"/>
</dbReference>
<dbReference type="PANTHER" id="PTHR30294">
    <property type="entry name" value="MEMBRANE COMPONENT OF ABC TRANSPORTER YHHJ-RELATED"/>
    <property type="match status" value="1"/>
</dbReference>
<feature type="transmembrane region" description="Helical" evidence="9">
    <location>
        <begin position="221"/>
        <end position="239"/>
    </location>
</feature>
<dbReference type="PIRSF" id="PIRSF006648">
    <property type="entry name" value="DrrB"/>
    <property type="match status" value="1"/>
</dbReference>
<reference evidence="11 12" key="1">
    <citation type="submission" date="2018-12" db="EMBL/GenBank/DDBJ databases">
        <title>YIM 101343 draft genome.</title>
        <authorList>
            <person name="Chen X."/>
        </authorList>
    </citation>
    <scope>NUCLEOTIDE SEQUENCE [LARGE SCALE GENOMIC DNA]</scope>
    <source>
        <strain evidence="11 12">YIM 101343</strain>
    </source>
</reference>
<accession>A0A3S0C3B0</accession>
<evidence type="ECO:0000256" key="2">
    <source>
        <dbReference type="ARBA" id="ARBA00007783"/>
    </source>
</evidence>
<keyword evidence="8" id="KW-0046">Antibiotic resistance</keyword>
<dbReference type="InterPro" id="IPR013525">
    <property type="entry name" value="ABC2_TM"/>
</dbReference>
<dbReference type="GO" id="GO:0140359">
    <property type="term" value="F:ABC-type transporter activity"/>
    <property type="evidence" value="ECO:0007669"/>
    <property type="project" value="InterPro"/>
</dbReference>
<evidence type="ECO:0000256" key="5">
    <source>
        <dbReference type="ARBA" id="ARBA00022692"/>
    </source>
</evidence>
<keyword evidence="12" id="KW-1185">Reference proteome</keyword>
<name>A0A3S0C3B0_9CORY</name>
<keyword evidence="7 9" id="KW-0472">Membrane</keyword>
<keyword evidence="3 9" id="KW-0813">Transport</keyword>
<feature type="domain" description="ABC transmembrane type-2" evidence="10">
    <location>
        <begin position="18"/>
        <end position="242"/>
    </location>
</feature>
<evidence type="ECO:0000256" key="8">
    <source>
        <dbReference type="ARBA" id="ARBA00023251"/>
    </source>
</evidence>
<dbReference type="PRINTS" id="PR00164">
    <property type="entry name" value="ABC2TRNSPORT"/>
</dbReference>
<evidence type="ECO:0000313" key="12">
    <source>
        <dbReference type="Proteomes" id="UP000274907"/>
    </source>
</evidence>
<evidence type="ECO:0000313" key="11">
    <source>
        <dbReference type="EMBL" id="RSZ66138.1"/>
    </source>
</evidence>
<evidence type="ECO:0000256" key="4">
    <source>
        <dbReference type="ARBA" id="ARBA00022475"/>
    </source>
</evidence>
<dbReference type="RefSeq" id="WP_126119428.1">
    <property type="nucleotide sequence ID" value="NZ_RXHJ01000001.1"/>
</dbReference>
<dbReference type="EMBL" id="RXHJ01000001">
    <property type="protein sequence ID" value="RSZ66138.1"/>
    <property type="molecule type" value="Genomic_DNA"/>
</dbReference>
<dbReference type="GO" id="GO:0046677">
    <property type="term" value="P:response to antibiotic"/>
    <property type="evidence" value="ECO:0007669"/>
    <property type="project" value="UniProtKB-KW"/>
</dbReference>
<protein>
    <recommendedName>
        <fullName evidence="9">Transport permease protein</fullName>
    </recommendedName>
</protein>
<keyword evidence="4 9" id="KW-1003">Cell membrane</keyword>
<feature type="transmembrane region" description="Helical" evidence="9">
    <location>
        <begin position="130"/>
        <end position="150"/>
    </location>
</feature>
<dbReference type="Proteomes" id="UP000274907">
    <property type="component" value="Unassembled WGS sequence"/>
</dbReference>
<gene>
    <name evidence="11" type="ORF">EAH68_00885</name>
</gene>
<comment type="caution">
    <text evidence="11">The sequence shown here is derived from an EMBL/GenBank/DDBJ whole genome shotgun (WGS) entry which is preliminary data.</text>
</comment>
<feature type="transmembrane region" description="Helical" evidence="9">
    <location>
        <begin position="93"/>
        <end position="118"/>
    </location>
</feature>
<proteinExistence type="inferred from homology"/>
<dbReference type="InterPro" id="IPR000412">
    <property type="entry name" value="ABC_2_transport"/>
</dbReference>
<dbReference type="PROSITE" id="PS51012">
    <property type="entry name" value="ABC_TM2"/>
    <property type="match status" value="1"/>
</dbReference>
<dbReference type="InterPro" id="IPR047817">
    <property type="entry name" value="ABC2_TM_bact-type"/>
</dbReference>
<dbReference type="Pfam" id="PF01061">
    <property type="entry name" value="ABC2_membrane"/>
    <property type="match status" value="1"/>
</dbReference>
<evidence type="ECO:0000256" key="9">
    <source>
        <dbReference type="RuleBase" id="RU361157"/>
    </source>
</evidence>
<evidence type="ECO:0000256" key="6">
    <source>
        <dbReference type="ARBA" id="ARBA00022989"/>
    </source>
</evidence>
<keyword evidence="5 9" id="KW-0812">Transmembrane</keyword>
<evidence type="ECO:0000256" key="3">
    <source>
        <dbReference type="ARBA" id="ARBA00022448"/>
    </source>
</evidence>
<organism evidence="11 12">
    <name type="scientific">Corynebacterium hylobatis</name>
    <dbReference type="NCBI Taxonomy" id="1859290"/>
    <lineage>
        <taxon>Bacteria</taxon>
        <taxon>Bacillati</taxon>
        <taxon>Actinomycetota</taxon>
        <taxon>Actinomycetes</taxon>
        <taxon>Mycobacteriales</taxon>
        <taxon>Corynebacteriaceae</taxon>
        <taxon>Corynebacterium</taxon>
    </lineage>
</organism>
<comment type="subcellular location">
    <subcellularLocation>
        <location evidence="1 9">Cell membrane</location>
        <topology evidence="1 9">Multi-pass membrane protein</topology>
    </subcellularLocation>
</comment>
<dbReference type="AlphaFoldDB" id="A0A3S0C3B0"/>
<evidence type="ECO:0000259" key="10">
    <source>
        <dbReference type="PROSITE" id="PS51012"/>
    </source>
</evidence>
<feature type="transmembrane region" description="Helical" evidence="9">
    <location>
        <begin position="24"/>
        <end position="42"/>
    </location>
</feature>
<dbReference type="PANTHER" id="PTHR30294:SF38">
    <property type="entry name" value="TRANSPORT PERMEASE PROTEIN"/>
    <property type="match status" value="1"/>
</dbReference>
<dbReference type="InterPro" id="IPR051449">
    <property type="entry name" value="ABC-2_transporter_component"/>
</dbReference>
<dbReference type="OrthoDB" id="9776218at2"/>
<sequence length="244" mass="26598">MNPALLLTTAGRVLRQLRADPRSMALLLIVPALLLTLFYWIYRDSPELFSFVAVVMTAILPLSLMFIVSSVTMQRERANGTLERLWTTRLHRVDLIGGYALAFGILAVAQSLILALVMDLFMDVEMQAGWWVLALIAGVTGLAGLSLGLLGSAFARSEFQAVQLMPVLIIPQILLCGLLVPREELPDLLRWFSAVLPLSHAVDAVTVAARSGVTGEVVADTIRCLAFALVFLALAAVTMPRQTR</sequence>
<comment type="similarity">
    <text evidence="2 9">Belongs to the ABC-2 integral membrane protein family.</text>
</comment>
<feature type="transmembrane region" description="Helical" evidence="9">
    <location>
        <begin position="48"/>
        <end position="72"/>
    </location>
</feature>